<dbReference type="Proteomes" id="UP000297890">
    <property type="component" value="Unassembled WGS sequence"/>
</dbReference>
<keyword evidence="3" id="KW-1185">Reference proteome</keyword>
<dbReference type="EMBL" id="SRIO01000001">
    <property type="protein sequence ID" value="TFZ84036.1"/>
    <property type="molecule type" value="Genomic_DNA"/>
</dbReference>
<dbReference type="PANTHER" id="PTHR34075:SF5">
    <property type="entry name" value="BLR3430 PROTEIN"/>
    <property type="match status" value="1"/>
</dbReference>
<gene>
    <name evidence="2" type="ORF">E4680_00360</name>
</gene>
<organism evidence="2 3">
    <name type="scientific">Candidatus Macondimonas diazotrophica</name>
    <dbReference type="NCBI Taxonomy" id="2305248"/>
    <lineage>
        <taxon>Bacteria</taxon>
        <taxon>Pseudomonadati</taxon>
        <taxon>Pseudomonadota</taxon>
        <taxon>Gammaproteobacteria</taxon>
        <taxon>Chromatiales</taxon>
        <taxon>Ectothiorhodospiraceae</taxon>
        <taxon>Candidatus Macondimonas</taxon>
    </lineage>
</organism>
<feature type="domain" description="ChsH2 C-terminal OB-fold" evidence="1">
    <location>
        <begin position="89"/>
        <end position="154"/>
    </location>
</feature>
<dbReference type="InterPro" id="IPR052513">
    <property type="entry name" value="Thioester_dehydratase-like"/>
</dbReference>
<dbReference type="Pfam" id="PF01796">
    <property type="entry name" value="OB_ChsH2_C"/>
    <property type="match status" value="1"/>
</dbReference>
<dbReference type="SUPFAM" id="SSF50249">
    <property type="entry name" value="Nucleic acid-binding proteins"/>
    <property type="match status" value="1"/>
</dbReference>
<accession>A0A4Z0FBY4</accession>
<comment type="caution">
    <text evidence="2">The sequence shown here is derived from an EMBL/GenBank/DDBJ whole genome shotgun (WGS) entry which is preliminary data.</text>
</comment>
<protein>
    <recommendedName>
        <fullName evidence="1">ChsH2 C-terminal OB-fold domain-containing protein</fullName>
    </recommendedName>
</protein>
<evidence type="ECO:0000313" key="3">
    <source>
        <dbReference type="Proteomes" id="UP000297890"/>
    </source>
</evidence>
<reference evidence="2 3" key="1">
    <citation type="journal article" date="2019" name="ISME J.">
        <title>Candidatus Macondimonas diazotrophica, a novel gammaproteobacterial genus dominating crude-oil-contaminated coastal sediments.</title>
        <authorList>
            <person name="Karthikeyan S."/>
            <person name="Konstantinidis K."/>
        </authorList>
    </citation>
    <scope>NUCLEOTIDE SEQUENCE [LARGE SCALE GENOMIC DNA]</scope>
    <source>
        <strain evidence="2 3">KTK01</strain>
    </source>
</reference>
<dbReference type="InterPro" id="IPR012340">
    <property type="entry name" value="NA-bd_OB-fold"/>
</dbReference>
<sequence length="168" mass="18837">MWSPAGARCQAGRGARRGRSPVRLLHCGPGYGGNAMSRMMMGTSPHAEPFWKATEEKKLMLQYSPETERYYHYPREAVVISPKTGAVEWRESQGLGEVYAFSIMRKPGNPAMGPRVPYVVAIVQLEEGVRMMTNVVNCPLEEVQVGMKVKVSWEELPKGRHFPVFEPA</sequence>
<dbReference type="PANTHER" id="PTHR34075">
    <property type="entry name" value="BLR3430 PROTEIN"/>
    <property type="match status" value="1"/>
</dbReference>
<proteinExistence type="predicted"/>
<dbReference type="OrthoDB" id="3182121at2"/>
<evidence type="ECO:0000313" key="2">
    <source>
        <dbReference type="EMBL" id="TFZ84036.1"/>
    </source>
</evidence>
<dbReference type="AlphaFoldDB" id="A0A4Z0FBY4"/>
<name>A0A4Z0FBY4_9GAMM</name>
<evidence type="ECO:0000259" key="1">
    <source>
        <dbReference type="Pfam" id="PF01796"/>
    </source>
</evidence>
<dbReference type="InterPro" id="IPR002878">
    <property type="entry name" value="ChsH2_C"/>
</dbReference>